<protein>
    <recommendedName>
        <fullName evidence="1">N-acetyltransferase domain-containing protein</fullName>
    </recommendedName>
</protein>
<dbReference type="InterPro" id="IPR000182">
    <property type="entry name" value="GNAT_dom"/>
</dbReference>
<dbReference type="OrthoDB" id="5372118at2759"/>
<reference evidence="2 3" key="1">
    <citation type="submission" date="2014-04" db="EMBL/GenBank/DDBJ databases">
        <title>Evolutionary Origins and Diversification of the Mycorrhizal Mutualists.</title>
        <authorList>
            <consortium name="DOE Joint Genome Institute"/>
            <consortium name="Mycorrhizal Genomics Consortium"/>
            <person name="Kohler A."/>
            <person name="Kuo A."/>
            <person name="Nagy L.G."/>
            <person name="Floudas D."/>
            <person name="Copeland A."/>
            <person name="Barry K.W."/>
            <person name="Cichocki N."/>
            <person name="Veneault-Fourrey C."/>
            <person name="LaButti K."/>
            <person name="Lindquist E.A."/>
            <person name="Lipzen A."/>
            <person name="Lundell T."/>
            <person name="Morin E."/>
            <person name="Murat C."/>
            <person name="Riley R."/>
            <person name="Ohm R."/>
            <person name="Sun H."/>
            <person name="Tunlid A."/>
            <person name="Henrissat B."/>
            <person name="Grigoriev I.V."/>
            <person name="Hibbett D.S."/>
            <person name="Martin F."/>
        </authorList>
    </citation>
    <scope>NUCLEOTIDE SEQUENCE [LARGE SCALE GENOMIC DNA]</scope>
    <source>
        <strain evidence="2 3">FD-317 M1</strain>
    </source>
</reference>
<dbReference type="EMBL" id="KN834768">
    <property type="protein sequence ID" value="KIK62235.1"/>
    <property type="molecule type" value="Genomic_DNA"/>
</dbReference>
<keyword evidence="3" id="KW-1185">Reference proteome</keyword>
<accession>A0A0D0BEL4</accession>
<dbReference type="HOGENOM" id="CLU_059210_0_0_1"/>
<dbReference type="InterPro" id="IPR016181">
    <property type="entry name" value="Acyl_CoA_acyltransferase"/>
</dbReference>
<dbReference type="PROSITE" id="PS51186">
    <property type="entry name" value="GNAT"/>
    <property type="match status" value="1"/>
</dbReference>
<evidence type="ECO:0000259" key="1">
    <source>
        <dbReference type="PROSITE" id="PS51186"/>
    </source>
</evidence>
<proteinExistence type="predicted"/>
<dbReference type="SUPFAM" id="SSF55729">
    <property type="entry name" value="Acyl-CoA N-acyltransferases (Nat)"/>
    <property type="match status" value="1"/>
</dbReference>
<gene>
    <name evidence="2" type="ORF">GYMLUDRAFT_42181</name>
</gene>
<dbReference type="Proteomes" id="UP000053593">
    <property type="component" value="Unassembled WGS sequence"/>
</dbReference>
<dbReference type="Gene3D" id="3.40.630.30">
    <property type="match status" value="1"/>
</dbReference>
<name>A0A0D0BEL4_9AGAR</name>
<dbReference type="Pfam" id="PF00583">
    <property type="entry name" value="Acetyltransf_1"/>
    <property type="match status" value="1"/>
</dbReference>
<organism evidence="2 3">
    <name type="scientific">Collybiopsis luxurians FD-317 M1</name>
    <dbReference type="NCBI Taxonomy" id="944289"/>
    <lineage>
        <taxon>Eukaryota</taxon>
        <taxon>Fungi</taxon>
        <taxon>Dikarya</taxon>
        <taxon>Basidiomycota</taxon>
        <taxon>Agaricomycotina</taxon>
        <taxon>Agaricomycetes</taxon>
        <taxon>Agaricomycetidae</taxon>
        <taxon>Agaricales</taxon>
        <taxon>Marasmiineae</taxon>
        <taxon>Omphalotaceae</taxon>
        <taxon>Collybiopsis</taxon>
        <taxon>Collybiopsis luxurians</taxon>
    </lineage>
</organism>
<dbReference type="AlphaFoldDB" id="A0A0D0BEL4"/>
<evidence type="ECO:0000313" key="2">
    <source>
        <dbReference type="EMBL" id="KIK62235.1"/>
    </source>
</evidence>
<sequence>MPVSIESLPEISYGVTQNTLDENLDISVYNRASDIPQDVVVALQSNAVRTNVTLPLIEKTRLRENAGDVDFDQLWITCVAIDDEGRRTPELILSCTKNDLGTYPIFISPTIPASHLTEEFVIHRLRLLMVVITAKIPTERVYSIFAPELVAEVFAELWYEMKGVAPYEEPYYAAKLSFCSKKTFRNRQATDMGARGRYILRPAVMSDLRGVAALCFQFAKESEPFVLSEEGALKEAAMLIRNEQVWVHELQANVSSPSLEPQIACLVAFTRNSQTCATISKVVTSPEYRGLGCAQRLVRQVCKSLLNSGKQAVALYVAHDNGPATKVYHNVGFVGLGEADTQPIEGVERWTEIGFDRKKVQLGHW</sequence>
<dbReference type="CDD" id="cd04301">
    <property type="entry name" value="NAT_SF"/>
    <property type="match status" value="1"/>
</dbReference>
<dbReference type="GO" id="GO:0016747">
    <property type="term" value="F:acyltransferase activity, transferring groups other than amino-acyl groups"/>
    <property type="evidence" value="ECO:0007669"/>
    <property type="project" value="InterPro"/>
</dbReference>
<evidence type="ECO:0000313" key="3">
    <source>
        <dbReference type="Proteomes" id="UP000053593"/>
    </source>
</evidence>
<feature type="domain" description="N-acetyltransferase" evidence="1">
    <location>
        <begin position="198"/>
        <end position="354"/>
    </location>
</feature>